<dbReference type="Proteomes" id="UP000295627">
    <property type="component" value="Unassembled WGS sequence"/>
</dbReference>
<evidence type="ECO:0000313" key="2">
    <source>
        <dbReference type="EMBL" id="TDH25331.1"/>
    </source>
</evidence>
<feature type="region of interest" description="Disordered" evidence="1">
    <location>
        <begin position="41"/>
        <end position="68"/>
    </location>
</feature>
<protein>
    <recommendedName>
        <fullName evidence="4">Phage tail protein</fullName>
    </recommendedName>
</protein>
<organism evidence="2 3">
    <name type="scientific">Mycobacteroides franklinii</name>
    <dbReference type="NCBI Taxonomy" id="948102"/>
    <lineage>
        <taxon>Bacteria</taxon>
        <taxon>Bacillati</taxon>
        <taxon>Actinomycetota</taxon>
        <taxon>Actinomycetes</taxon>
        <taxon>Mycobacteriales</taxon>
        <taxon>Mycobacteriaceae</taxon>
        <taxon>Mycobacteroides</taxon>
    </lineage>
</organism>
<evidence type="ECO:0008006" key="4">
    <source>
        <dbReference type="Google" id="ProtNLM"/>
    </source>
</evidence>
<gene>
    <name evidence="2" type="ORF">EJ571_01600</name>
</gene>
<feature type="compositionally biased region" description="Basic and acidic residues" evidence="1">
    <location>
        <begin position="59"/>
        <end position="68"/>
    </location>
</feature>
<reference evidence="2 3" key="1">
    <citation type="journal article" date="2019" name="Sci. Rep.">
        <title>Extended insight into the Mycobacterium chelonae-abscessus complex through whole genome sequencing of Mycobacterium salmoniphilum outbreak and Mycobacterium salmoniphilum-like strains.</title>
        <authorList>
            <person name="Behra P.R.K."/>
            <person name="Das S."/>
            <person name="Pettersson B.M.F."/>
            <person name="Shirreff L."/>
            <person name="DuCote T."/>
            <person name="Jacobsson K.G."/>
            <person name="Ennis D.G."/>
            <person name="Kirsebom L.A."/>
        </authorList>
    </citation>
    <scope>NUCLEOTIDE SEQUENCE [LARGE SCALE GENOMIC DNA]</scope>
    <source>
        <strain evidence="2 3">DSM 45524</strain>
    </source>
</reference>
<dbReference type="AlphaFoldDB" id="A0A4R5PH55"/>
<dbReference type="EMBL" id="RXLR01000006">
    <property type="protein sequence ID" value="TDH25331.1"/>
    <property type="molecule type" value="Genomic_DNA"/>
</dbReference>
<name>A0A4R5PH55_9MYCO</name>
<accession>A0A4R5PH55</accession>
<proteinExistence type="predicted"/>
<evidence type="ECO:0000313" key="3">
    <source>
        <dbReference type="Proteomes" id="UP000295627"/>
    </source>
</evidence>
<dbReference type="RefSeq" id="WP_078336049.1">
    <property type="nucleotide sequence ID" value="NZ_MAFQ01000015.1"/>
</dbReference>
<evidence type="ECO:0000256" key="1">
    <source>
        <dbReference type="SAM" id="MobiDB-lite"/>
    </source>
</evidence>
<comment type="caution">
    <text evidence="2">The sequence shown here is derived from an EMBL/GenBank/DDBJ whole genome shotgun (WGS) entry which is preliminary data.</text>
</comment>
<sequence>MAHTNVRNTGVWVPKATGGIYRYPLGTILPTDPWTPRPVIPNWDPRLGGVSDEGVTSTTKRDTEKKKDWNGDKVRSVQNGKDDTLKLTFIEPKNPRVMEEYFGKANVTVTEATAQHGTLIAAVSNSDILPHFAYIIDTFDGADRKRRCLPDAQVSETGDEVWQSKDWTVHQLTYDLFPDLAGNTFYDYTERDDKLIESTYTVTLSGPPTAGTFDFKVADLAAEIAYNSTQAAFQSAVAALANVKSATVTGTAGGPYTVKITTAGVAPVSVDGTDLTGGTVAVA</sequence>